<sequence length="40" mass="4560">MKIDTVIRTRKQTKLRSKPVYHFLAGCTSCKPNHNGILTC</sequence>
<dbReference type="EMBL" id="GGEC01089064">
    <property type="protein sequence ID" value="MBX69548.1"/>
    <property type="molecule type" value="Transcribed_RNA"/>
</dbReference>
<accession>A0A2P2QRG7</accession>
<evidence type="ECO:0000313" key="1">
    <source>
        <dbReference type="EMBL" id="MBX69548.1"/>
    </source>
</evidence>
<reference evidence="1" key="1">
    <citation type="submission" date="2018-02" db="EMBL/GenBank/DDBJ databases">
        <title>Rhizophora mucronata_Transcriptome.</title>
        <authorList>
            <person name="Meera S.P."/>
            <person name="Sreeshan A."/>
            <person name="Augustine A."/>
        </authorList>
    </citation>
    <scope>NUCLEOTIDE SEQUENCE</scope>
    <source>
        <tissue evidence="1">Leaf</tissue>
    </source>
</reference>
<name>A0A2P2QRG7_RHIMU</name>
<dbReference type="AlphaFoldDB" id="A0A2P2QRG7"/>
<organism evidence="1">
    <name type="scientific">Rhizophora mucronata</name>
    <name type="common">Asiatic mangrove</name>
    <dbReference type="NCBI Taxonomy" id="61149"/>
    <lineage>
        <taxon>Eukaryota</taxon>
        <taxon>Viridiplantae</taxon>
        <taxon>Streptophyta</taxon>
        <taxon>Embryophyta</taxon>
        <taxon>Tracheophyta</taxon>
        <taxon>Spermatophyta</taxon>
        <taxon>Magnoliopsida</taxon>
        <taxon>eudicotyledons</taxon>
        <taxon>Gunneridae</taxon>
        <taxon>Pentapetalae</taxon>
        <taxon>rosids</taxon>
        <taxon>fabids</taxon>
        <taxon>Malpighiales</taxon>
        <taxon>Rhizophoraceae</taxon>
        <taxon>Rhizophora</taxon>
    </lineage>
</organism>
<proteinExistence type="predicted"/>
<protein>
    <submittedName>
        <fullName evidence="1">Uncharacterized protein</fullName>
    </submittedName>
</protein>